<protein>
    <submittedName>
        <fullName evidence="1">Uncharacterized protein</fullName>
    </submittedName>
</protein>
<accession>A0A2W2DPQ0</accession>
<dbReference type="EMBL" id="POTY01000370">
    <property type="protein sequence ID" value="PZG06089.1"/>
    <property type="molecule type" value="Genomic_DNA"/>
</dbReference>
<name>A0A2W2DPQ0_9ACTN</name>
<evidence type="ECO:0000313" key="2">
    <source>
        <dbReference type="Proteomes" id="UP000248924"/>
    </source>
</evidence>
<comment type="caution">
    <text evidence="1">The sequence shown here is derived from an EMBL/GenBank/DDBJ whole genome shotgun (WGS) entry which is preliminary data.</text>
</comment>
<gene>
    <name evidence="1" type="ORF">C1I95_32330</name>
</gene>
<dbReference type="OrthoDB" id="4548993at2"/>
<keyword evidence="2" id="KW-1185">Reference proteome</keyword>
<dbReference type="Proteomes" id="UP000248924">
    <property type="component" value="Unassembled WGS sequence"/>
</dbReference>
<dbReference type="RefSeq" id="WP_111219715.1">
    <property type="nucleotide sequence ID" value="NZ_POTY01000370.1"/>
</dbReference>
<dbReference type="AlphaFoldDB" id="A0A2W2DPQ0"/>
<organism evidence="1 2">
    <name type="scientific">Micromonospora craterilacus</name>
    <dbReference type="NCBI Taxonomy" id="1655439"/>
    <lineage>
        <taxon>Bacteria</taxon>
        <taxon>Bacillati</taxon>
        <taxon>Actinomycetota</taxon>
        <taxon>Actinomycetes</taxon>
        <taxon>Micromonosporales</taxon>
        <taxon>Micromonosporaceae</taxon>
        <taxon>Micromonospora</taxon>
    </lineage>
</organism>
<evidence type="ECO:0000313" key="1">
    <source>
        <dbReference type="EMBL" id="PZG06089.1"/>
    </source>
</evidence>
<proteinExistence type="predicted"/>
<reference evidence="1 2" key="1">
    <citation type="submission" date="2018-01" db="EMBL/GenBank/DDBJ databases">
        <title>Draft genome sequence of Jishengella sp. NA12.</title>
        <authorList>
            <person name="Sahin N."/>
            <person name="Ay H."/>
            <person name="Saygin H."/>
        </authorList>
    </citation>
    <scope>NUCLEOTIDE SEQUENCE [LARGE SCALE GENOMIC DNA]</scope>
    <source>
        <strain evidence="1 2">NA12</strain>
    </source>
</reference>
<sequence>MNLDTIHIPTRDFLGILTDVAGLAGQDKDIPETYAVCLEWDGEQLHAMAGDDVRMGVSSWHPDELPEEAAQDGLSARRGGLCDPWKIVIGVPDVKDMAATFKVSDKNWWVPLALDYMPGYTDRHKLRVARSTNSGLPGKTMVVLDRDVNFADVRRILAAEPAPQKVSDVLVNGELFAAFGAVRQRGGAMKLTFADGQVRVTVGERFVGQILAARAARRLKPVAA</sequence>